<dbReference type="GO" id="GO:0051879">
    <property type="term" value="F:Hsp90 protein binding"/>
    <property type="evidence" value="ECO:0007669"/>
    <property type="project" value="TreeGrafter"/>
</dbReference>
<dbReference type="Pfam" id="PF13414">
    <property type="entry name" value="TPR_11"/>
    <property type="match status" value="1"/>
</dbReference>
<dbReference type="AlphaFoldDB" id="A0A1Y3BHI6"/>
<dbReference type="Proteomes" id="UP000194236">
    <property type="component" value="Unassembled WGS sequence"/>
</dbReference>
<evidence type="ECO:0000256" key="2">
    <source>
        <dbReference type="ARBA" id="ARBA00022803"/>
    </source>
</evidence>
<dbReference type="PANTHER" id="PTHR22904:SF523">
    <property type="entry name" value="STRESS-INDUCED-PHOSPHOPROTEIN 1"/>
    <property type="match status" value="1"/>
</dbReference>
<comment type="caution">
    <text evidence="3">The sequence shown here is derived from an EMBL/GenBank/DDBJ whole genome shotgun (WGS) entry which is preliminary data.</text>
</comment>
<organism evidence="3 4">
    <name type="scientific">Euroglyphus maynei</name>
    <name type="common">Mayne's house dust mite</name>
    <dbReference type="NCBI Taxonomy" id="6958"/>
    <lineage>
        <taxon>Eukaryota</taxon>
        <taxon>Metazoa</taxon>
        <taxon>Ecdysozoa</taxon>
        <taxon>Arthropoda</taxon>
        <taxon>Chelicerata</taxon>
        <taxon>Arachnida</taxon>
        <taxon>Acari</taxon>
        <taxon>Acariformes</taxon>
        <taxon>Sarcoptiformes</taxon>
        <taxon>Astigmata</taxon>
        <taxon>Psoroptidia</taxon>
        <taxon>Analgoidea</taxon>
        <taxon>Pyroglyphidae</taxon>
        <taxon>Pyroglyphinae</taxon>
        <taxon>Euroglyphus</taxon>
    </lineage>
</organism>
<dbReference type="Gene3D" id="1.25.40.10">
    <property type="entry name" value="Tetratricopeptide repeat domain"/>
    <property type="match status" value="1"/>
</dbReference>
<evidence type="ECO:0000313" key="3">
    <source>
        <dbReference type="EMBL" id="OTF79607.1"/>
    </source>
</evidence>
<keyword evidence="2" id="KW-0802">TPR repeat</keyword>
<gene>
    <name evidence="3" type="ORF">BLA29_015264</name>
</gene>
<dbReference type="InterPro" id="IPR011990">
    <property type="entry name" value="TPR-like_helical_dom_sf"/>
</dbReference>
<evidence type="ECO:0000256" key="1">
    <source>
        <dbReference type="ARBA" id="ARBA00022737"/>
    </source>
</evidence>
<evidence type="ECO:0000313" key="4">
    <source>
        <dbReference type="Proteomes" id="UP000194236"/>
    </source>
</evidence>
<keyword evidence="1" id="KW-0677">Repeat</keyword>
<accession>A0A1Y3BHI6</accession>
<sequence length="74" mass="8463">MAAKCIQTGDYNGAIRLYSEALKLDHSNHIVYGNRSAVYCRLARYEKALHDAIKARELCPNWSKAYYRQGIALQ</sequence>
<protein>
    <submittedName>
        <fullName evidence="3">Uncharacterized protein</fullName>
    </submittedName>
</protein>
<name>A0A1Y3BHI6_EURMA</name>
<dbReference type="EMBL" id="MUJZ01022227">
    <property type="protein sequence ID" value="OTF79607.1"/>
    <property type="molecule type" value="Genomic_DNA"/>
</dbReference>
<dbReference type="SUPFAM" id="SSF48452">
    <property type="entry name" value="TPR-like"/>
    <property type="match status" value="1"/>
</dbReference>
<dbReference type="PANTHER" id="PTHR22904">
    <property type="entry name" value="TPR REPEAT CONTAINING PROTEIN"/>
    <property type="match status" value="1"/>
</dbReference>
<dbReference type="OrthoDB" id="626167at2759"/>
<keyword evidence="4" id="KW-1185">Reference proteome</keyword>
<feature type="non-terminal residue" evidence="3">
    <location>
        <position position="74"/>
    </location>
</feature>
<reference evidence="3 4" key="1">
    <citation type="submission" date="2017-03" db="EMBL/GenBank/DDBJ databases">
        <title>Genome Survey of Euroglyphus maynei.</title>
        <authorList>
            <person name="Arlian L.G."/>
            <person name="Morgan M.S."/>
            <person name="Rider S.D."/>
        </authorList>
    </citation>
    <scope>NUCLEOTIDE SEQUENCE [LARGE SCALE GENOMIC DNA]</scope>
    <source>
        <strain evidence="3">Arlian Lab</strain>
        <tissue evidence="3">Whole body</tissue>
    </source>
</reference>
<proteinExistence type="predicted"/>